<gene>
    <name evidence="2" type="ORF">A2134_01440</name>
</gene>
<organism evidence="2 3">
    <name type="scientific">Candidatus Woykebacteria bacterium RBG_16_39_9b</name>
    <dbReference type="NCBI Taxonomy" id="1802595"/>
    <lineage>
        <taxon>Bacteria</taxon>
        <taxon>Candidatus Woykeibacteriota</taxon>
    </lineage>
</organism>
<comment type="caution">
    <text evidence="2">The sequence shown here is derived from an EMBL/GenBank/DDBJ whole genome shotgun (WGS) entry which is preliminary data.</text>
</comment>
<keyword evidence="1" id="KW-0812">Transmembrane</keyword>
<evidence type="ECO:0000256" key="1">
    <source>
        <dbReference type="SAM" id="Phobius"/>
    </source>
</evidence>
<accession>A0A1G1WCL6</accession>
<dbReference type="EMBL" id="MHCR01000015">
    <property type="protein sequence ID" value="OGY25442.1"/>
    <property type="molecule type" value="Genomic_DNA"/>
</dbReference>
<keyword evidence="1" id="KW-1133">Transmembrane helix</keyword>
<dbReference type="Proteomes" id="UP000178162">
    <property type="component" value="Unassembled WGS sequence"/>
</dbReference>
<sequence length="303" mass="32951">MTLPRNNLKSQSGQILIIFLLILVIGLAIIISIASRAITDLRVSTTSEESNRAYFAAEAGVEEALKRISTEGNAVTNGNIDLGQTEVNYSVGTINLTVDQPFVFPNELAKDDVAQIVFLSNFDNLSSSAYGDSGEQQLTLYWGTSGTPAGNPETPAVEFKIVYYTGTEFKIIDYTFDPYDARPGPNNFCKSVGKVGYPNIGGKTFQFRRTINFRIGEGSPCNDKTPTGKLVLGRIKLLYNNTTAHPVAIAPESGRTLPGQVKEIIATGKTDSGVTRKLKVTRLHPSLPGLFDWVFFSGQSINK</sequence>
<dbReference type="AlphaFoldDB" id="A0A1G1WCL6"/>
<dbReference type="STRING" id="1802595.A2134_01440"/>
<evidence type="ECO:0008006" key="4">
    <source>
        <dbReference type="Google" id="ProtNLM"/>
    </source>
</evidence>
<protein>
    <recommendedName>
        <fullName evidence="4">Type 4 fimbrial biogenesis protein PilX N-terminal domain-containing protein</fullName>
    </recommendedName>
</protein>
<name>A0A1G1WCL6_9BACT</name>
<proteinExistence type="predicted"/>
<evidence type="ECO:0000313" key="3">
    <source>
        <dbReference type="Proteomes" id="UP000178162"/>
    </source>
</evidence>
<feature type="transmembrane region" description="Helical" evidence="1">
    <location>
        <begin position="12"/>
        <end position="34"/>
    </location>
</feature>
<evidence type="ECO:0000313" key="2">
    <source>
        <dbReference type="EMBL" id="OGY25442.1"/>
    </source>
</evidence>
<reference evidence="2 3" key="1">
    <citation type="journal article" date="2016" name="Nat. Commun.">
        <title>Thousands of microbial genomes shed light on interconnected biogeochemical processes in an aquifer system.</title>
        <authorList>
            <person name="Anantharaman K."/>
            <person name="Brown C.T."/>
            <person name="Hug L.A."/>
            <person name="Sharon I."/>
            <person name="Castelle C.J."/>
            <person name="Probst A.J."/>
            <person name="Thomas B.C."/>
            <person name="Singh A."/>
            <person name="Wilkins M.J."/>
            <person name="Karaoz U."/>
            <person name="Brodie E.L."/>
            <person name="Williams K.H."/>
            <person name="Hubbard S.S."/>
            <person name="Banfield J.F."/>
        </authorList>
    </citation>
    <scope>NUCLEOTIDE SEQUENCE [LARGE SCALE GENOMIC DNA]</scope>
</reference>
<keyword evidence="1" id="KW-0472">Membrane</keyword>